<dbReference type="InterPro" id="IPR029063">
    <property type="entry name" value="SAM-dependent_MTases_sf"/>
</dbReference>
<feature type="transmembrane region" description="Helical" evidence="6">
    <location>
        <begin position="506"/>
        <end position="524"/>
    </location>
</feature>
<reference evidence="7" key="2">
    <citation type="submission" date="2020-08" db="EMBL/GenBank/DDBJ databases">
        <title>Draft Genome Sequence of Cumin Blight Pathogen Alternaria burnsii.</title>
        <authorList>
            <person name="Feng Z."/>
        </authorList>
    </citation>
    <scope>NUCLEOTIDE SEQUENCE</scope>
    <source>
        <strain evidence="7">CBS107.38</strain>
    </source>
</reference>
<proteinExistence type="inferred from homology"/>
<gene>
    <name evidence="7" type="ORF">GT037_005746</name>
</gene>
<evidence type="ECO:0000256" key="1">
    <source>
        <dbReference type="ARBA" id="ARBA00022603"/>
    </source>
</evidence>
<feature type="transmembrane region" description="Helical" evidence="6">
    <location>
        <begin position="177"/>
        <end position="202"/>
    </location>
</feature>
<evidence type="ECO:0000256" key="2">
    <source>
        <dbReference type="ARBA" id="ARBA00022679"/>
    </source>
</evidence>
<feature type="region of interest" description="Disordered" evidence="5">
    <location>
        <begin position="800"/>
        <end position="821"/>
    </location>
</feature>
<feature type="transmembrane region" description="Helical" evidence="6">
    <location>
        <begin position="536"/>
        <end position="552"/>
    </location>
</feature>
<dbReference type="EMBL" id="JAAABM010000007">
    <property type="protein sequence ID" value="KAF7676241.1"/>
    <property type="molecule type" value="Genomic_DNA"/>
</dbReference>
<dbReference type="InterPro" id="IPR002935">
    <property type="entry name" value="SAM_O-MeTrfase"/>
</dbReference>
<keyword evidence="6" id="KW-0812">Transmembrane</keyword>
<organism evidence="7 8">
    <name type="scientific">Alternaria burnsii</name>
    <dbReference type="NCBI Taxonomy" id="1187904"/>
    <lineage>
        <taxon>Eukaryota</taxon>
        <taxon>Fungi</taxon>
        <taxon>Dikarya</taxon>
        <taxon>Ascomycota</taxon>
        <taxon>Pezizomycotina</taxon>
        <taxon>Dothideomycetes</taxon>
        <taxon>Pleosporomycetidae</taxon>
        <taxon>Pleosporales</taxon>
        <taxon>Pleosporineae</taxon>
        <taxon>Pleosporaceae</taxon>
        <taxon>Alternaria</taxon>
        <taxon>Alternaria sect. Alternaria</taxon>
    </lineage>
</organism>
<feature type="transmembrane region" description="Helical" evidence="6">
    <location>
        <begin position="214"/>
        <end position="237"/>
    </location>
</feature>
<evidence type="ECO:0000313" key="7">
    <source>
        <dbReference type="EMBL" id="KAF7676241.1"/>
    </source>
</evidence>
<sequence length="1353" mass="150190">MGWSFHGHKRDVDAEKHLKRLHKTTPFIESPLVGADHENLVFSQRHEANSVELFFDLFFVANLATFTAYHSITDIDYLLAYIGFFGILWSCWFQITLHDVRFARDSLYERVCKTIQFIVFVGLALVGSQFNPANEKGKGNNTNFRILCYTLVISRGLLAIQYLVVLYFTWRAKYGKIYLPLMLMFAIYAVSMGAFAAMTPAFKNEADHSRRLVYVVWYIVMVLEGVGVILISCIWRMMSFKKTHLMERMSLLTIIVIGEGAIGVTKTVSRMMGKHGLEVEGCFLIMCIIVVLVLIWALYFDNFPHGHYGTIRQQIWSLLHFPLQLAIVGVVEGSQQIALARYVARNTGKVTTSILQYCQDDHLDGLKLQDKLQYLLEYFELDGKFETKSYYNQAESAIWLVGNATGICSPQNTTQYNMGDDDEDGTWPEALKNVSHLLTNGMYTGLGMKIPVDKLEDFSPLKIGLKGFELVYLYYWSSFCLLLICLIIFLFLIRRHKADLFDFTSVISRFLALGVGGAMLALMADTNRLHRMVESPWLLPICVIILFVILVIDKLSSIYCNWQVQKSGKPYALEFEEHGHHGHGHSPHGSVQETGALYGHVPHDAGLEEMRNTARWSSHPEDLMPLTAQSTEYKSPHQSYVMEPLTSPPLESPPVSGHDSLANQGYVGHAPAGYAPVSTGQNFGAKRGVIVWQDGTCLTRTIPNPKADTGQRRIDETRSAAQRQRLTKIVYIVTSSELSEGVLEKTWSGFEAALKQLDRVSCCGREGQEEECPLKREVVGDDDDSIRVVNFLDGRLKVDSPASSPSPFSHDSNNPWSLRGGDDVSGGHGVADCSPCAEGIHRQRKDSASEVRQSAEPSCGKGVHTVRLAEGRKQYLQGVYLEAPRTPIAFTLGPRSDLDCISFLYLLRNNKLSFDDIAELVSRYSLENSDPLLNDVAQQSLSVDHQSNIRESTLESSTGQPGVVEWDCSSDQVDSQASILRSDNSRYTVGDPSCGKEDQNLNDKEPCYHEPARAQNAKGQGKTGKVEGQAISMENAQDLGQSHHDGYSDEPSVAQSCFSSDSSVDSIEFSKPGVDVTANRTKPIALSWWKPRKKYHGIHEATRTAIIPDFQESPSAMAPPGSSHEKDARWTAVDTYSFSHLHPSTETSPSPFSLQQALDASQKAGLPDIAVSPSQGKYLQLTARLARAKNILEVGTLGGYSTIWLATSSPGVKVTSLEIDSHHADVARANIKNAGLEDKVEVKLGAGMDVLPQLVQEVKEGKRAQFDLVFIDADKENNWNYVDLALHMCGSGACVIVDNVVRKGQLAEETDDPRVAGARRVVENVGKDERLDGVVLQTVGEKSYDGFLFAVVK</sequence>
<evidence type="ECO:0000256" key="6">
    <source>
        <dbReference type="SAM" id="Phobius"/>
    </source>
</evidence>
<dbReference type="InterPro" id="IPR010640">
    <property type="entry name" value="Low_temperature_requirement_A"/>
</dbReference>
<feature type="transmembrane region" description="Helical" evidence="6">
    <location>
        <begin position="472"/>
        <end position="494"/>
    </location>
</feature>
<feature type="region of interest" description="Disordered" evidence="5">
    <location>
        <begin position="1039"/>
        <end position="1058"/>
    </location>
</feature>
<keyword evidence="3" id="KW-0949">S-adenosyl-L-methionine</keyword>
<dbReference type="PROSITE" id="PS51682">
    <property type="entry name" value="SAM_OMT_I"/>
    <property type="match status" value="1"/>
</dbReference>
<feature type="transmembrane region" description="Helical" evidence="6">
    <location>
        <begin position="146"/>
        <end position="170"/>
    </location>
</feature>
<keyword evidence="1" id="KW-0489">Methyltransferase</keyword>
<feature type="compositionally biased region" description="Polar residues" evidence="5">
    <location>
        <begin position="801"/>
        <end position="816"/>
    </location>
</feature>
<keyword evidence="8" id="KW-1185">Reference proteome</keyword>
<evidence type="ECO:0000256" key="3">
    <source>
        <dbReference type="ARBA" id="ARBA00022691"/>
    </source>
</evidence>
<dbReference type="CDD" id="cd02440">
    <property type="entry name" value="AdoMet_MTases"/>
    <property type="match status" value="1"/>
</dbReference>
<dbReference type="SUPFAM" id="SSF53335">
    <property type="entry name" value="S-adenosyl-L-methionine-dependent methyltransferases"/>
    <property type="match status" value="1"/>
</dbReference>
<feature type="transmembrane region" description="Helical" evidence="6">
    <location>
        <begin position="78"/>
        <end position="95"/>
    </location>
</feature>
<dbReference type="GO" id="GO:0032259">
    <property type="term" value="P:methylation"/>
    <property type="evidence" value="ECO:0007669"/>
    <property type="project" value="UniProtKB-KW"/>
</dbReference>
<feature type="transmembrane region" description="Helical" evidence="6">
    <location>
        <begin position="53"/>
        <end position="72"/>
    </location>
</feature>
<evidence type="ECO:0000313" key="8">
    <source>
        <dbReference type="Proteomes" id="UP000596902"/>
    </source>
</evidence>
<dbReference type="GO" id="GO:0008171">
    <property type="term" value="F:O-methyltransferase activity"/>
    <property type="evidence" value="ECO:0007669"/>
    <property type="project" value="InterPro"/>
</dbReference>
<keyword evidence="6" id="KW-0472">Membrane</keyword>
<protein>
    <submittedName>
        <fullName evidence="7">Low temperature requirement a protein</fullName>
    </submittedName>
</protein>
<dbReference type="Gene3D" id="3.40.50.150">
    <property type="entry name" value="Vaccinia Virus protein VP39"/>
    <property type="match status" value="1"/>
</dbReference>
<dbReference type="PANTHER" id="PTHR42101:SF1">
    <property type="entry name" value="LOW TEMPERATURE REQUIREMENT A"/>
    <property type="match status" value="1"/>
</dbReference>
<keyword evidence="2" id="KW-0808">Transferase</keyword>
<dbReference type="GeneID" id="62203971"/>
<dbReference type="PANTHER" id="PTHR42101">
    <property type="entry name" value="CHROMOSOME 16, WHOLE GENOME SHOTGUN SEQUENCE"/>
    <property type="match status" value="1"/>
</dbReference>
<evidence type="ECO:0000256" key="4">
    <source>
        <dbReference type="ARBA" id="ARBA00023453"/>
    </source>
</evidence>
<feature type="transmembrane region" description="Helical" evidence="6">
    <location>
        <begin position="107"/>
        <end position="126"/>
    </location>
</feature>
<dbReference type="Pfam" id="PF01596">
    <property type="entry name" value="Methyltransf_3"/>
    <property type="match status" value="1"/>
</dbReference>
<feature type="transmembrane region" description="Helical" evidence="6">
    <location>
        <begin position="249"/>
        <end position="269"/>
    </location>
</feature>
<comment type="caution">
    <text evidence="7">The sequence shown here is derived from an EMBL/GenBank/DDBJ whole genome shotgun (WGS) entry which is preliminary data.</text>
</comment>
<accession>A0A8H7B737</accession>
<dbReference type="RefSeq" id="XP_038786482.1">
    <property type="nucleotide sequence ID" value="XM_038930793.1"/>
</dbReference>
<dbReference type="Proteomes" id="UP000596902">
    <property type="component" value="Unassembled WGS sequence"/>
</dbReference>
<name>A0A8H7B737_9PLEO</name>
<dbReference type="Pfam" id="PF06772">
    <property type="entry name" value="LtrA"/>
    <property type="match status" value="1"/>
</dbReference>
<feature type="transmembrane region" description="Helical" evidence="6">
    <location>
        <begin position="281"/>
        <end position="300"/>
    </location>
</feature>
<keyword evidence="6" id="KW-1133">Transmembrane helix</keyword>
<evidence type="ECO:0000256" key="5">
    <source>
        <dbReference type="SAM" id="MobiDB-lite"/>
    </source>
</evidence>
<feature type="region of interest" description="Disordered" evidence="5">
    <location>
        <begin position="982"/>
        <end position="1002"/>
    </location>
</feature>
<reference evidence="7" key="1">
    <citation type="submission" date="2020-01" db="EMBL/GenBank/DDBJ databases">
        <authorList>
            <person name="Feng Z.H.Z."/>
        </authorList>
    </citation>
    <scope>NUCLEOTIDE SEQUENCE</scope>
    <source>
        <strain evidence="7">CBS107.38</strain>
    </source>
</reference>
<comment type="similarity">
    <text evidence="4">Belongs to the class I-like SAM-binding methyltransferase superfamily. Cation-dependent O-methyltransferase family.</text>
</comment>